<sequence>MFLGSSENTEAIFELLSSARSIHCAVAFLGGKAAEVLRDSEASIRIVCNLDSGATNPNVVEELMGLGNIQIKNQPLLHAKVYLGDDIAIVSSANLSSNGLGLEGDETQGWLEAGYKVLDHDQLAKIETWLSSEWDAAKPISKEDIKSAKEQWEKRRIARPVQTKHSSILGELRDNPDFFKDKRVYFTITRDCRSDKAEELLDQLRISDGHGMDLDAYEDWPELPGDAYFIDLYYGPRGGFEVMGLFKADGKTVVNDNGTSLFLCRKVESIYGLQLTEVDKGLLKEKIKVLNYDNQDAVYIDMNTARDRLFGKTKDEEEKNTQIQKVIL</sequence>
<dbReference type="RefSeq" id="WP_009850928.1">
    <property type="nucleotide sequence ID" value="NZ_DS022295.1"/>
</dbReference>
<comment type="caution">
    <text evidence="1">The sequence shown here is derived from an EMBL/GenBank/DDBJ whole genome shotgun (WGS) entry which is preliminary data.</text>
</comment>
<dbReference type="CDD" id="cd09117">
    <property type="entry name" value="PLDc_Bfil_DEXD_like"/>
    <property type="match status" value="1"/>
</dbReference>
<dbReference type="OrthoDB" id="6933556at2"/>
<proteinExistence type="predicted"/>
<name>Q0EXJ9_9PROT</name>
<dbReference type="EMBL" id="AATS01000013">
    <property type="protein sequence ID" value="EAU54048.1"/>
    <property type="molecule type" value="Genomic_DNA"/>
</dbReference>
<keyword evidence="2" id="KW-1185">Reference proteome</keyword>
<dbReference type="InParanoid" id="Q0EXJ9"/>
<gene>
    <name evidence="1" type="ORF">SPV1_03388</name>
</gene>
<accession>Q0EXJ9</accession>
<reference evidence="1 2" key="1">
    <citation type="submission" date="2006-09" db="EMBL/GenBank/DDBJ databases">
        <authorList>
            <person name="Emerson D."/>
            <person name="Ferriera S."/>
            <person name="Johnson J."/>
            <person name="Kravitz S."/>
            <person name="Halpern A."/>
            <person name="Remington K."/>
            <person name="Beeson K."/>
            <person name="Tran B."/>
            <person name="Rogers Y.-H."/>
            <person name="Friedman R."/>
            <person name="Venter J.C."/>
        </authorList>
    </citation>
    <scope>NUCLEOTIDE SEQUENCE [LARGE SCALE GENOMIC DNA]</scope>
    <source>
        <strain evidence="1 2">PV-1</strain>
    </source>
</reference>
<dbReference type="eggNOG" id="ENOG50331YT">
    <property type="taxonomic scope" value="Bacteria"/>
</dbReference>
<evidence type="ECO:0000313" key="2">
    <source>
        <dbReference type="Proteomes" id="UP000005297"/>
    </source>
</evidence>
<dbReference type="HOGENOM" id="CLU_046851_0_0_0"/>
<dbReference type="Gene3D" id="3.30.870.10">
    <property type="entry name" value="Endonuclease Chain A"/>
    <property type="match status" value="1"/>
</dbReference>
<evidence type="ECO:0000313" key="1">
    <source>
        <dbReference type="EMBL" id="EAU54048.1"/>
    </source>
</evidence>
<protein>
    <submittedName>
        <fullName evidence="1">Uncharacterized protein</fullName>
    </submittedName>
</protein>
<dbReference type="AlphaFoldDB" id="Q0EXJ9"/>
<dbReference type="Proteomes" id="UP000005297">
    <property type="component" value="Unassembled WGS sequence"/>
</dbReference>
<organism evidence="1 2">
    <name type="scientific">Mariprofundus ferrooxydans PV-1</name>
    <dbReference type="NCBI Taxonomy" id="314345"/>
    <lineage>
        <taxon>Bacteria</taxon>
        <taxon>Pseudomonadati</taxon>
        <taxon>Pseudomonadota</taxon>
        <taxon>Candidatius Mariprofundia</taxon>
        <taxon>Mariprofundales</taxon>
        <taxon>Mariprofundaceae</taxon>
        <taxon>Mariprofundus</taxon>
    </lineage>
</organism>
<dbReference type="STRING" id="314344.AL013_12500"/>